<dbReference type="SUPFAM" id="SSF51556">
    <property type="entry name" value="Metallo-dependent hydrolases"/>
    <property type="match status" value="1"/>
</dbReference>
<proteinExistence type="predicted"/>
<dbReference type="InterPro" id="IPR011059">
    <property type="entry name" value="Metal-dep_hydrolase_composite"/>
</dbReference>
<evidence type="ECO:0000259" key="1">
    <source>
        <dbReference type="Pfam" id="PF01979"/>
    </source>
</evidence>
<organism evidence="2 3">
    <name type="scientific">Ignisphaera aggregans</name>
    <dbReference type="NCBI Taxonomy" id="334771"/>
    <lineage>
        <taxon>Archaea</taxon>
        <taxon>Thermoproteota</taxon>
        <taxon>Thermoprotei</taxon>
        <taxon>Desulfurococcales</taxon>
        <taxon>Desulfurococcaceae</taxon>
        <taxon>Ignisphaera</taxon>
    </lineage>
</organism>
<dbReference type="Gene3D" id="3.20.20.140">
    <property type="entry name" value="Metal-dependent hydrolases"/>
    <property type="match status" value="1"/>
</dbReference>
<evidence type="ECO:0000313" key="2">
    <source>
        <dbReference type="EMBL" id="HIP57193.1"/>
    </source>
</evidence>
<feature type="domain" description="Amidohydrolase-related" evidence="1">
    <location>
        <begin position="242"/>
        <end position="367"/>
    </location>
</feature>
<accession>A0A832YY11</accession>
<dbReference type="EMBL" id="DQTV01000071">
    <property type="protein sequence ID" value="HIP57193.1"/>
    <property type="molecule type" value="Genomic_DNA"/>
</dbReference>
<dbReference type="AlphaFoldDB" id="A0A832YY11"/>
<dbReference type="Pfam" id="PF01979">
    <property type="entry name" value="Amidohydro_1"/>
    <property type="match status" value="1"/>
</dbReference>
<evidence type="ECO:0000313" key="3">
    <source>
        <dbReference type="Proteomes" id="UP000605805"/>
    </source>
</evidence>
<name>A0A832YY11_9CREN</name>
<dbReference type="Proteomes" id="UP000605805">
    <property type="component" value="Unassembled WGS sequence"/>
</dbReference>
<sequence length="385" mass="43900">MPQAIKADVLYTGKPGEVLRNVYLIWNGRNIVGISEEKPSKDVEVFEFDYTVVTPAFIDAHSHIGMVRAGEPIDEEESNEKFDTVLPMVDALYSVYMDDKSFRESIEWGVLYSCVLPGSGNIIGGRAVIIRNYARDIEEAFIKYAGIKAALGFNPRKTIEWKGTRPHTRMGAVGILKKWLTKARDALKLVEGGKKSLEEIEPELRMLFPVIKGEEVLRVHVHKADDIAGLIMLRREFNLRVVIEHACDVSTRDTFEKIKREGIPIVYGPVDAFAYKTELKHEYWRNIRYLVEVKPFFGLMSDHPVVLQRNLYLQLRFFRRFGMSRDECISLITYNNAKILGIDDVVGSLEPGKWASFVVWNGDPFSLESYPILVVGEGRILHSED</sequence>
<dbReference type="CDD" id="cd01309">
    <property type="entry name" value="Met_dep_hydrolase_C"/>
    <property type="match status" value="1"/>
</dbReference>
<reference evidence="2" key="1">
    <citation type="journal article" date="2020" name="ISME J.">
        <title>Gammaproteobacteria mediating utilization of methyl-, sulfur- and petroleum organic compounds in deep ocean hydrothermal plumes.</title>
        <authorList>
            <person name="Zhou Z."/>
            <person name="Liu Y."/>
            <person name="Pan J."/>
            <person name="Cron B.R."/>
            <person name="Toner B.M."/>
            <person name="Anantharaman K."/>
            <person name="Breier J.A."/>
            <person name="Dick G.J."/>
            <person name="Li M."/>
        </authorList>
    </citation>
    <scope>NUCLEOTIDE SEQUENCE</scope>
    <source>
        <strain evidence="2">SZUA-1435</strain>
    </source>
</reference>
<gene>
    <name evidence="2" type="ORF">EYH02_03875</name>
</gene>
<comment type="caution">
    <text evidence="2">The sequence shown here is derived from an EMBL/GenBank/DDBJ whole genome shotgun (WGS) entry which is preliminary data.</text>
</comment>
<dbReference type="GO" id="GO:0016810">
    <property type="term" value="F:hydrolase activity, acting on carbon-nitrogen (but not peptide) bonds"/>
    <property type="evidence" value="ECO:0007669"/>
    <property type="project" value="InterPro"/>
</dbReference>
<protein>
    <submittedName>
        <fullName evidence="2">Imidazolonepropionase</fullName>
    </submittedName>
</protein>
<dbReference type="InterPro" id="IPR051781">
    <property type="entry name" value="Metallo-dep_Hydrolase"/>
</dbReference>
<dbReference type="InterPro" id="IPR006680">
    <property type="entry name" value="Amidohydro-rel"/>
</dbReference>
<dbReference type="PANTHER" id="PTHR43135:SF3">
    <property type="entry name" value="ALPHA-D-RIBOSE 1-METHYLPHOSPHONATE 5-TRIPHOSPHATE DIPHOSPHATASE"/>
    <property type="match status" value="1"/>
</dbReference>
<dbReference type="PANTHER" id="PTHR43135">
    <property type="entry name" value="ALPHA-D-RIBOSE 1-METHYLPHOSPHONATE 5-TRIPHOSPHATE DIPHOSPHATASE"/>
    <property type="match status" value="1"/>
</dbReference>
<dbReference type="SUPFAM" id="SSF51338">
    <property type="entry name" value="Composite domain of metallo-dependent hydrolases"/>
    <property type="match status" value="1"/>
</dbReference>
<dbReference type="InterPro" id="IPR032466">
    <property type="entry name" value="Metal_Hydrolase"/>
</dbReference>